<dbReference type="AlphaFoldDB" id="A0AAV2FQP7"/>
<proteinExistence type="predicted"/>
<organism evidence="2 3">
    <name type="scientific">Linum trigynum</name>
    <dbReference type="NCBI Taxonomy" id="586398"/>
    <lineage>
        <taxon>Eukaryota</taxon>
        <taxon>Viridiplantae</taxon>
        <taxon>Streptophyta</taxon>
        <taxon>Embryophyta</taxon>
        <taxon>Tracheophyta</taxon>
        <taxon>Spermatophyta</taxon>
        <taxon>Magnoliopsida</taxon>
        <taxon>eudicotyledons</taxon>
        <taxon>Gunneridae</taxon>
        <taxon>Pentapetalae</taxon>
        <taxon>rosids</taxon>
        <taxon>fabids</taxon>
        <taxon>Malpighiales</taxon>
        <taxon>Linaceae</taxon>
        <taxon>Linum</taxon>
    </lineage>
</organism>
<gene>
    <name evidence="2" type="ORF">LTRI10_LOCUS40145</name>
</gene>
<feature type="region of interest" description="Disordered" evidence="1">
    <location>
        <begin position="1"/>
        <end position="33"/>
    </location>
</feature>
<evidence type="ECO:0000256" key="1">
    <source>
        <dbReference type="SAM" id="MobiDB-lite"/>
    </source>
</evidence>
<evidence type="ECO:0000313" key="3">
    <source>
        <dbReference type="Proteomes" id="UP001497516"/>
    </source>
</evidence>
<keyword evidence="3" id="KW-1185">Reference proteome</keyword>
<accession>A0AAV2FQP7</accession>
<sequence length="187" mass="21014">MANKGSEVANAQSQAESDADEGDKEGSSSDWSSHSLSIFQLKPVTKSTRRKLGFAVLSPKVSHFTKQAVGSESLRQRMRTEHNERYFTVKRQYPKEEGEFLETENTENDIVGLEQETELHSSITVRHMEAFQAVFGQISCEHVFVIGRSEQNVNIDSLEEAIRGPNVSLLWFGSGNSVMRQESHFSC</sequence>
<dbReference type="EMBL" id="OZ034820">
    <property type="protein sequence ID" value="CAL1399988.1"/>
    <property type="molecule type" value="Genomic_DNA"/>
</dbReference>
<name>A0AAV2FQP7_9ROSI</name>
<evidence type="ECO:0000313" key="2">
    <source>
        <dbReference type="EMBL" id="CAL1399988.1"/>
    </source>
</evidence>
<dbReference type="Proteomes" id="UP001497516">
    <property type="component" value="Chromosome 7"/>
</dbReference>
<protein>
    <submittedName>
        <fullName evidence="2">Uncharacterized protein</fullName>
    </submittedName>
</protein>
<reference evidence="2 3" key="1">
    <citation type="submission" date="2024-04" db="EMBL/GenBank/DDBJ databases">
        <authorList>
            <person name="Fracassetti M."/>
        </authorList>
    </citation>
    <scope>NUCLEOTIDE SEQUENCE [LARGE SCALE GENOMIC DNA]</scope>
</reference>